<dbReference type="OMA" id="FNLKVQY"/>
<dbReference type="OrthoDB" id="9623596at2759"/>
<dbReference type="GeneID" id="107049084"/>
<dbReference type="GO" id="GO:0008289">
    <property type="term" value="F:lipid binding"/>
    <property type="evidence" value="ECO:0007669"/>
    <property type="project" value="InterPro"/>
</dbReference>
<keyword evidence="1" id="KW-0732">Signal</keyword>
<dbReference type="RefSeq" id="XP_040506931.1">
    <property type="nucleotide sequence ID" value="XM_040650997.2"/>
</dbReference>
<sequence>MLWCVLLLGGCLSASQSAGGPEAILRMDVGTISRAVSTVLNESDVLQKLVEGAAKKKATMKPIKGISGLKVMELRAAEVALWLSPGVGVSMAVPVRMTLTGKSFVGGKMDIPMAANLSASSRVVQDMHGCPRLSTGRCHVVLLHSWANLPHRMLPLIMSKFLDSTLQKALRGLLCPAMDVVLDLVNAKFATMMYTIPIGNAGMLRYALLNAPVVREAFIQLELKAILHSRDGEEVAQPSVLPPLTSLPPKREAATQLILAASFLSAELSIMQAFFSLNITNGMVLGLLPLVTTMLGALIPEISSMLPPSQPVVIEMRETQPPLVTITPEKSTVHLFSTAEFWASSPSSAPGSLFVLDVHSELGVRFAVAEERLQFSLTLHSLSHVAVVNSSIGAFNVLPLRGVLADIIHVAYVPSINRALRGGVPLPPLLGTPYQRVELRQIQDGLVLDVPVVEP</sequence>
<organism evidence="3 4">
    <name type="scientific">Gallus gallus</name>
    <name type="common">Chicken</name>
    <dbReference type="NCBI Taxonomy" id="9031"/>
    <lineage>
        <taxon>Eukaryota</taxon>
        <taxon>Metazoa</taxon>
        <taxon>Chordata</taxon>
        <taxon>Craniata</taxon>
        <taxon>Vertebrata</taxon>
        <taxon>Euteleostomi</taxon>
        <taxon>Archelosauria</taxon>
        <taxon>Archosauria</taxon>
        <taxon>Dinosauria</taxon>
        <taxon>Saurischia</taxon>
        <taxon>Theropoda</taxon>
        <taxon>Coelurosauria</taxon>
        <taxon>Aves</taxon>
        <taxon>Neognathae</taxon>
        <taxon>Galloanserae</taxon>
        <taxon>Galliformes</taxon>
        <taxon>Phasianidae</taxon>
        <taxon>Phasianinae</taxon>
        <taxon>Gallus</taxon>
    </lineage>
</organism>
<evidence type="ECO:0000313" key="4">
    <source>
        <dbReference type="Proteomes" id="UP000000539"/>
    </source>
</evidence>
<dbReference type="Gene3D" id="3.15.10.10">
    <property type="entry name" value="Bactericidal permeability-increasing protein, domain 1"/>
    <property type="match status" value="1"/>
</dbReference>
<dbReference type="Ensembl" id="ENSGALT00010037239.1">
    <property type="protein sequence ID" value="ENSGALP00010021613.1"/>
    <property type="gene ID" value="ENSGALG00010015502.1"/>
</dbReference>
<dbReference type="SMR" id="A0A8V0YSC2"/>
<reference evidence="3" key="2">
    <citation type="submission" date="2025-08" db="UniProtKB">
        <authorList>
            <consortium name="Ensembl"/>
        </authorList>
    </citation>
    <scope>IDENTIFICATION</scope>
    <source>
        <strain evidence="3">broiler</strain>
    </source>
</reference>
<dbReference type="Gene3D" id="3.15.20.10">
    <property type="entry name" value="Bactericidal permeability-increasing protein, domain 2"/>
    <property type="match status" value="1"/>
</dbReference>
<dbReference type="Pfam" id="PF01273">
    <property type="entry name" value="LBP_BPI_CETP"/>
    <property type="match status" value="1"/>
</dbReference>
<name>A0A8V0YSC2_CHICK</name>
<dbReference type="InterPro" id="IPR001124">
    <property type="entry name" value="Lipid-bd_serum_glycop_C"/>
</dbReference>
<reference evidence="3" key="1">
    <citation type="submission" date="2020-11" db="EMBL/GenBank/DDBJ databases">
        <title>Gallus gallus (Chicken) genome, bGalGal1, GRCg7b, maternal haplotype autosomes + Z &amp; W.</title>
        <authorList>
            <person name="Warren W."/>
            <person name="Formenti G."/>
            <person name="Fedrigo O."/>
            <person name="Haase B."/>
            <person name="Mountcastle J."/>
            <person name="Balacco J."/>
            <person name="Tracey A."/>
            <person name="Schneider V."/>
            <person name="Okimoto R."/>
            <person name="Cheng H."/>
            <person name="Hawken R."/>
            <person name="Howe K."/>
            <person name="Jarvis E.D."/>
        </authorList>
    </citation>
    <scope>NUCLEOTIDE SEQUENCE [LARGE SCALE GENOMIC DNA]</scope>
    <source>
        <strain evidence="3">Broiler</strain>
    </source>
</reference>
<dbReference type="GeneTree" id="ENSGT01100000263546"/>
<dbReference type="CTD" id="128859"/>
<dbReference type="Pfam" id="PF02886">
    <property type="entry name" value="LBP_BPI_CETP_C"/>
    <property type="match status" value="1"/>
</dbReference>
<keyword evidence="4" id="KW-1185">Reference proteome</keyword>
<feature type="signal peptide" evidence="1">
    <location>
        <begin position="1"/>
        <end position="17"/>
    </location>
</feature>
<protein>
    <submittedName>
        <fullName evidence="3">BPI fold containing family B member 6</fullName>
    </submittedName>
</protein>
<accession>A0A8V0YSC2</accession>
<feature type="chain" id="PRO_5036483418" evidence="1">
    <location>
        <begin position="18"/>
        <end position="455"/>
    </location>
</feature>
<evidence type="ECO:0000259" key="2">
    <source>
        <dbReference type="SMART" id="SM00329"/>
    </source>
</evidence>
<dbReference type="Proteomes" id="UP000000539">
    <property type="component" value="Chromosome 20"/>
</dbReference>
<proteinExistence type="predicted"/>
<dbReference type="SUPFAM" id="SSF55394">
    <property type="entry name" value="Bactericidal permeability-increasing protein, BPI"/>
    <property type="match status" value="2"/>
</dbReference>
<dbReference type="AlphaFoldDB" id="A0A8V0YSC2"/>
<dbReference type="PANTHER" id="PTHR46019">
    <property type="entry name" value="BPI FOLD-CONTAINING FAMILY B MEMBER 4-RELATED"/>
    <property type="match status" value="1"/>
</dbReference>
<dbReference type="SMART" id="SM00329">
    <property type="entry name" value="BPI2"/>
    <property type="match status" value="1"/>
</dbReference>
<reference evidence="3" key="3">
    <citation type="submission" date="2025-09" db="UniProtKB">
        <authorList>
            <consortium name="Ensembl"/>
        </authorList>
    </citation>
    <scope>IDENTIFICATION</scope>
    <source>
        <strain evidence="3">broiler</strain>
    </source>
</reference>
<dbReference type="PANTHER" id="PTHR46019:SF2">
    <property type="entry name" value="BPI FOLD-CONTAINING FAMILY B MEMBER 6"/>
    <property type="match status" value="1"/>
</dbReference>
<dbReference type="InterPro" id="IPR051660">
    <property type="entry name" value="BPI_fold-BPI/LBP"/>
</dbReference>
<evidence type="ECO:0000256" key="1">
    <source>
        <dbReference type="SAM" id="SignalP"/>
    </source>
</evidence>
<evidence type="ECO:0000313" key="3">
    <source>
        <dbReference type="Ensembl" id="ENSGALP00010021613.1"/>
    </source>
</evidence>
<dbReference type="InterPro" id="IPR017943">
    <property type="entry name" value="Bactericidal_perm-incr_a/b_dom"/>
</dbReference>
<dbReference type="FunCoup" id="A0A8V0YSC2">
    <property type="interactions" value="4"/>
</dbReference>
<dbReference type="InterPro" id="IPR017942">
    <property type="entry name" value="Lipid-bd_serum_glycop_N"/>
</dbReference>
<gene>
    <name evidence="3" type="primary">LOC107049084</name>
</gene>
<feature type="domain" description="Lipid-binding serum glycoprotein C-terminal" evidence="2">
    <location>
        <begin position="251"/>
        <end position="450"/>
    </location>
</feature>
<dbReference type="RefSeq" id="XP_040506932.1">
    <property type="nucleotide sequence ID" value="XM_040650998.2"/>
</dbReference>